<dbReference type="Gene3D" id="1.10.1200.10">
    <property type="entry name" value="ACP-like"/>
    <property type="match status" value="2"/>
</dbReference>
<dbReference type="SMART" id="SM00826">
    <property type="entry name" value="PKS_DH"/>
    <property type="match status" value="1"/>
</dbReference>
<dbReference type="SUPFAM" id="SSF53901">
    <property type="entry name" value="Thiolase-like"/>
    <property type="match status" value="2"/>
</dbReference>
<dbReference type="PANTHER" id="PTHR43775">
    <property type="entry name" value="FATTY ACID SYNTHASE"/>
    <property type="match status" value="1"/>
</dbReference>
<dbReference type="InterPro" id="IPR057326">
    <property type="entry name" value="KR_dom"/>
</dbReference>
<dbReference type="PROSITE" id="PS00606">
    <property type="entry name" value="KS3_1"/>
    <property type="match status" value="1"/>
</dbReference>
<dbReference type="InterPro" id="IPR009081">
    <property type="entry name" value="PP-bd_ACP"/>
</dbReference>
<feature type="region of interest" description="C-terminal hotdog fold" evidence="12">
    <location>
        <begin position="2015"/>
        <end position="2158"/>
    </location>
</feature>
<evidence type="ECO:0000259" key="14">
    <source>
        <dbReference type="PROSITE" id="PS52004"/>
    </source>
</evidence>
<dbReference type="InterPro" id="IPR020807">
    <property type="entry name" value="PKS_DH"/>
</dbReference>
<dbReference type="PROSITE" id="PS52019">
    <property type="entry name" value="PKS_MFAS_DH"/>
    <property type="match status" value="1"/>
</dbReference>
<keyword evidence="5" id="KW-0511">Multifunctional enzyme</keyword>
<evidence type="ECO:0000259" key="15">
    <source>
        <dbReference type="PROSITE" id="PS52019"/>
    </source>
</evidence>
<dbReference type="InterPro" id="IPR014030">
    <property type="entry name" value="Ketoacyl_synth_N"/>
</dbReference>
<comment type="function">
    <text evidence="8">Involved in the biosynthesis of antibiotic erythromycin via the biosynthesis of its aglycone precursor, 6-deoxyerythronolide B (6-dEB).</text>
</comment>
<dbReference type="SUPFAM" id="SSF51735">
    <property type="entry name" value="NAD(P)-binding Rossmann-fold domains"/>
    <property type="match status" value="2"/>
</dbReference>
<feature type="domain" description="Carrier" evidence="13">
    <location>
        <begin position="2663"/>
        <end position="2738"/>
    </location>
</feature>
<dbReference type="InterPro" id="IPR050091">
    <property type="entry name" value="PKS_NRPS_Biosynth_Enz"/>
</dbReference>
<comment type="subunit">
    <text evidence="10">Homodimer. Erythronolide synthase is composed of EryAI, EryAII and EryAIII multimodular (2 modules) polypeptides each coding for a functional synthase subunit which participates in 2 of the six FAS-like elongation steps required for formation of the polyketide. Module 1, 2, 3, 4, 5, and 6 participating in biosynthesis steps 1, 2, 3, 4, 5, and 6, respectively.</text>
</comment>
<dbReference type="Pfam" id="PF22953">
    <property type="entry name" value="SpnB_Rossmann"/>
    <property type="match status" value="1"/>
</dbReference>
<dbReference type="Gene3D" id="3.30.70.3290">
    <property type="match status" value="2"/>
</dbReference>
<evidence type="ECO:0000256" key="2">
    <source>
        <dbReference type="ARBA" id="ARBA00022553"/>
    </source>
</evidence>
<dbReference type="GO" id="GO:0004312">
    <property type="term" value="F:fatty acid synthase activity"/>
    <property type="evidence" value="ECO:0007669"/>
    <property type="project" value="TreeGrafter"/>
</dbReference>
<dbReference type="InterPro" id="IPR006162">
    <property type="entry name" value="Ppantetheine_attach_site"/>
</dbReference>
<sequence length="2817" mass="292479">MDARASEPVAIVGMSCRLPMADDPNAFWQLLLAGADAVTETPPGRWPGASGPGTRHGAFLSGIEAFDAAFFGISPREAAAMDPQQRLTLELAWEALEDARIAADRLRGERVGVFVGAIAHDYATLSAATQAAPQSYTGTHQALIANRVSYFLGLRGPSLTLDTGQSSSLVAVHLAAESLRRGDSDLAVAGGINLNILGGTTETIDRFGALSPRGRCHTFDSRADGYVRGEGGGLVVLKALAAAQRDGDRIHAVVLGDAVNNDGGGDGLTAPTRQAQREVIELACTRAGVAPADVQYVELHGTGTPVGDPVEADALGAALSGTRPETEPLLVGSVKTNIGHLEGAAGIAGLLKAVLSLRNGKLPASLNFATPNPAIDLDALRLRVVTTTGDWPAADRPRIAGVSSFGMGGTNCHVVLGDAPAPVRPAEDIPEQSATVAPLVLSAQSPQALRAQAKQLTDRLADQPAAIGDVALSLATTRARLGHRAVLLGADEAELRTALASLAEGEADPSVVTGCATRGRCVFVFPGQGSQWPEMARDLLAESPEFAAEVTACADALAPFVDYSLLDVLSGARGAPGFDRVDVVQPALWAVLVSLAELWRAHGVEPDVVVGHSQGEIAAATVIGALSRSDAARVVALRSRAIAGITGNGGMMSVAAPLDVVEPVVAAHGPDATIAAVNGPRSTVVSGPVEALTAIGEDLDAAGYRVKMIPVDYASHSAEVERLQDELRTALAPIRPVSVATTFVSTLTGEPMDTAGLDAGYWYQSLRRPVRFAAATSRAIADGCTVFVECSPHPVLVTAIEETAEQDERDVAAVGTLHRGDGGLARWRRALAEAFTQGADVDWTHTCAQPGAALVDLPTYPFQRTRHWLPDGTAVPVPCATEPVAAQQEQAPACLSSRRDLRELVLRTTAAVLGHQDTSALHPRGTFKEFGVDSAASVQLRNQLRSATGLRLPTGLLFDHPTPERLTEHLFCLAQQGETDVPAVRPEVRADDTEPVAIIAMACRYPGGVASPEELWQLVAAGGDAITEFPDNRGWDLDRLRGEDGSGTSDTRHGGFLHDADQFDAAFFGISPREAAAMDPQQRLLLEVGWEAFERAGLDQEALLDSDTGVFLGAMAMGYGPRLHRPADAVAGHLLTGTELSVVSGRLAYTWGLRGPAITVDTACSSSLVAIHLAAQAVRRGECTLALAGGATVMANPGMFVEFSRQGGLAADGRCKAFSAAADGTGWGEGAGVVLLERLSDARRNGHRVLAVLAGSAINQDGRTNGLSAPSGVAQQQVIRAALADARLTAADVDAVEAHGTGTALGDPIEAGAVLATYARDHTEDAPVWLGSLKSNIGHTQAAAGVGGVIKMVQALRHGTLPPTLHVTEPTPHVDWAGGAVKLLTEAVPLPADRTARAAVSSFGISGTNAHVIIEQAPADAEPPADEPGRPLVWVLSARSAPALQAHAARLRALADGGDDASLAETGKALARRTAFEHRAVVVAADRAELLAALSAVADGASHPSVVSATAGAAVRPVFLFPGQGSQWQGMAVKLLDAHEGFRTELTRCDAALAEHTGWSVLAVLRGADGAPSLERTDVVQPVLFAVMVSLAAVWQAAGVEPTAVVGHSQGEIAAAYVAGALSLADAARVVALRSAALMRLRATGGMLAVALPGAEVERRLAPWADKLWVAITNGPASTVVAGEVDALEAFAAECGDAVSTNRLPVDYASHTPLVEPIAGELAEVLAGVCPKPSDVTFCSSLHGEVVDTTELSTEYWYANLRNPVRFQQAVGTLAADASAAPLFVECSPHPVLTAHVQDTLAAADRPGEAIGSLRRGDGGWTRFLMALAQAFAFGLDVDWRGLLGPVTAPVELPTYPFQRSRYWIDDTEDTGGAGAVRHPLLDSVTPLADTGGYLGTGRISLATQPWLADHAVAGAVLLPGTAFAELTLVAAEAAGCHLVDDLTIEAPLVLPATGAVQVQVQVGGPEEGGYRTLTVHARLDGDQGVPWTRLATGAVRAAEPVPAEETGTWPPPGAEELDLDRGYALLAAHGYDYGPVFQGLTRAWRIGVDTYAEVALPDGARGAAEEFAVHPALLDAALHPVVLAALADEPEPDAASVMLPFSWTGLRAGVRGAAAARVRITDLGKGKASLTVFDGHGEVIVSVAELTLRRVPKPEQAAEAVRSGDGAWYSVDLTELEPGETSLAGQRWAVVGTDVLTDDLAAAARRAGAEVAVHYDLSSVAELTAGEPPETVVVTHVLESTADDVPYVARDGVTAALDLSQLWLGDERFAASRLVLVTKDVFADGNDAVEDASGVASAPVWGLLRSARTENPGRFALADLSGPEPSLTALVAAIGAGEPEVVVRNDSVSVPRLVSRPMELSEPAEPVSGTVLVTGGTGGLGALVARHLVTEHGVRSLVLLSRRGPDAGGAGELTDELTGLGAAVRVVACDVSDRLALAKVLAEIPADQPLSGVVHAAGVLDDATIESLSADRLDAVFAPKADAAWHLHELTADLPLSMFVLFSSVAGVLGNAGQGNYAAANVALDRLATHRHALGLPAMSIAWGLWAADSAMTGHLSSADVTRLAAAGIARLSTADGLELFDRALASDQACAVAARWDTAGLLRRAEDGTLPAVLHGFVRPKRRAAARAATPDVALAETATPDVGNDLARKLADVSEVDGRGLLAGMVRTHVAEVLAFPSQDGVDADRTFRELGFDSLTAVEMRNRLGRDTGLRLPATVAFDHPTVTKLSEYLYRTLAPASASAEDMLRETLERVHSVAAKQDDDTRTRLVAILRGAVSRLSAGGSGPAGIDKELDLDKVSMASDEEIFALVDNQA</sequence>
<evidence type="ECO:0000256" key="8">
    <source>
        <dbReference type="ARBA" id="ARBA00060158"/>
    </source>
</evidence>
<dbReference type="InterPro" id="IPR049551">
    <property type="entry name" value="PKS_DH_C"/>
</dbReference>
<dbReference type="Gene3D" id="3.10.129.110">
    <property type="entry name" value="Polyketide synthase dehydratase"/>
    <property type="match status" value="1"/>
</dbReference>
<feature type="active site" description="Proton acceptor; for dehydratase activity" evidence="12">
    <location>
        <position position="1911"/>
    </location>
</feature>
<comment type="caution">
    <text evidence="16">The sequence shown here is derived from an EMBL/GenBank/DDBJ whole genome shotgun (WGS) entry which is preliminary data.</text>
</comment>
<evidence type="ECO:0000256" key="12">
    <source>
        <dbReference type="PROSITE-ProRule" id="PRU01363"/>
    </source>
</evidence>
<dbReference type="GO" id="GO:0047879">
    <property type="term" value="F:erythronolide synthase activity"/>
    <property type="evidence" value="ECO:0007669"/>
    <property type="project" value="UniProtKB-EC"/>
</dbReference>
<dbReference type="GO" id="GO:0031177">
    <property type="term" value="F:phosphopantetheine binding"/>
    <property type="evidence" value="ECO:0007669"/>
    <property type="project" value="InterPro"/>
</dbReference>
<dbReference type="InterPro" id="IPR032821">
    <property type="entry name" value="PKS_assoc"/>
</dbReference>
<dbReference type="InterPro" id="IPR055123">
    <property type="entry name" value="SpnB-like_Rossmann"/>
</dbReference>
<evidence type="ECO:0000313" key="16">
    <source>
        <dbReference type="EMBL" id="TDQ00461.1"/>
    </source>
</evidence>
<evidence type="ECO:0000256" key="3">
    <source>
        <dbReference type="ARBA" id="ARBA00022679"/>
    </source>
</evidence>
<dbReference type="InterPro" id="IPR020806">
    <property type="entry name" value="PKS_PP-bd"/>
</dbReference>
<evidence type="ECO:0000256" key="5">
    <source>
        <dbReference type="ARBA" id="ARBA00023268"/>
    </source>
</evidence>
<dbReference type="CDD" id="cd08956">
    <property type="entry name" value="KR_3_FAS_SDR_x"/>
    <property type="match status" value="1"/>
</dbReference>
<name>A0A4V3CZN8_LABRH</name>
<dbReference type="PROSITE" id="PS52004">
    <property type="entry name" value="KS3_2"/>
    <property type="match status" value="2"/>
</dbReference>
<dbReference type="InterPro" id="IPR049552">
    <property type="entry name" value="PKS_DH_N"/>
</dbReference>
<keyword evidence="6" id="KW-0012">Acyltransferase</keyword>
<dbReference type="Pfam" id="PF02801">
    <property type="entry name" value="Ketoacyl-synt_C"/>
    <property type="match status" value="2"/>
</dbReference>
<dbReference type="PROSITE" id="PS00012">
    <property type="entry name" value="PHOSPHOPANTETHEINE"/>
    <property type="match status" value="1"/>
</dbReference>
<evidence type="ECO:0000313" key="17">
    <source>
        <dbReference type="Proteomes" id="UP000295444"/>
    </source>
</evidence>
<keyword evidence="3 16" id="KW-0808">Transferase</keyword>
<dbReference type="InterPro" id="IPR013968">
    <property type="entry name" value="PKS_KR"/>
</dbReference>
<dbReference type="InterPro" id="IPR042104">
    <property type="entry name" value="PKS_dehydratase_sf"/>
</dbReference>
<dbReference type="SMART" id="SM00825">
    <property type="entry name" value="PKS_KS"/>
    <property type="match status" value="2"/>
</dbReference>
<dbReference type="SMART" id="SM00827">
    <property type="entry name" value="PKS_AT"/>
    <property type="match status" value="2"/>
</dbReference>
<dbReference type="SUPFAM" id="SSF55048">
    <property type="entry name" value="Probable ACP-binding domain of malonyl-CoA ACP transacylase"/>
    <property type="match status" value="2"/>
</dbReference>
<dbReference type="InterPro" id="IPR014031">
    <property type="entry name" value="Ketoacyl_synth_C"/>
</dbReference>
<dbReference type="Pfam" id="PF00698">
    <property type="entry name" value="Acyl_transf_1"/>
    <property type="match status" value="2"/>
</dbReference>
<dbReference type="EC" id="2.3.1.94" evidence="11"/>
<dbReference type="InterPro" id="IPR016035">
    <property type="entry name" value="Acyl_Trfase/lysoPLipase"/>
</dbReference>
<dbReference type="OrthoDB" id="9778690at2"/>
<dbReference type="SMART" id="SM00822">
    <property type="entry name" value="PKS_KR"/>
    <property type="match status" value="1"/>
</dbReference>
<keyword evidence="2" id="KW-0597">Phosphoprotein</keyword>
<dbReference type="InterPro" id="IPR016036">
    <property type="entry name" value="Malonyl_transacylase_ACP-bd"/>
</dbReference>
<evidence type="ECO:0000256" key="9">
    <source>
        <dbReference type="ARBA" id="ARBA00060622"/>
    </source>
</evidence>
<comment type="catalytic activity">
    <reaction evidence="7">
        <text>6 (S)-methylmalonyl-CoA + propanoyl-CoA + 6 NADPH + 12 H(+) = 6-deoxyerythronolide B + 6 CO2 + 6 NADP(+) + 7 CoA + H2O</text>
        <dbReference type="Rhea" id="RHEA:23068"/>
        <dbReference type="ChEBI" id="CHEBI:15377"/>
        <dbReference type="ChEBI" id="CHEBI:15378"/>
        <dbReference type="ChEBI" id="CHEBI:16089"/>
        <dbReference type="ChEBI" id="CHEBI:16526"/>
        <dbReference type="ChEBI" id="CHEBI:57287"/>
        <dbReference type="ChEBI" id="CHEBI:57327"/>
        <dbReference type="ChEBI" id="CHEBI:57392"/>
        <dbReference type="ChEBI" id="CHEBI:57783"/>
        <dbReference type="ChEBI" id="CHEBI:58349"/>
        <dbReference type="EC" id="2.3.1.94"/>
    </reaction>
</comment>
<proteinExistence type="predicted"/>
<dbReference type="SMART" id="SM01294">
    <property type="entry name" value="PKS_PP_betabranch"/>
    <property type="match status" value="1"/>
</dbReference>
<dbReference type="Pfam" id="PF00109">
    <property type="entry name" value="ketoacyl-synt"/>
    <property type="match status" value="2"/>
</dbReference>
<feature type="region of interest" description="N-terminal hotdog fold" evidence="12">
    <location>
        <begin position="1879"/>
        <end position="2003"/>
    </location>
</feature>
<dbReference type="Pfam" id="PF00550">
    <property type="entry name" value="PP-binding"/>
    <property type="match status" value="2"/>
</dbReference>
<dbReference type="Gene3D" id="3.40.366.10">
    <property type="entry name" value="Malonyl-Coenzyme A Acyl Carrier Protein, domain 2"/>
    <property type="match status" value="2"/>
</dbReference>
<keyword evidence="4" id="KW-0677">Repeat</keyword>
<dbReference type="InterPro" id="IPR020841">
    <property type="entry name" value="PKS_Beta-ketoAc_synthase_dom"/>
</dbReference>
<dbReference type="Pfam" id="PF08659">
    <property type="entry name" value="KR"/>
    <property type="match status" value="1"/>
</dbReference>
<feature type="domain" description="PKS/mFAS DH" evidence="15">
    <location>
        <begin position="1879"/>
        <end position="2158"/>
    </location>
</feature>
<dbReference type="InterPro" id="IPR036291">
    <property type="entry name" value="NAD(P)-bd_dom_sf"/>
</dbReference>
<dbReference type="FunFam" id="1.10.1200.10:FF:000007">
    <property type="entry name" value="Probable polyketide synthase pks17"/>
    <property type="match status" value="1"/>
</dbReference>
<dbReference type="Pfam" id="PF21089">
    <property type="entry name" value="PKS_DH_N"/>
    <property type="match status" value="1"/>
</dbReference>
<dbReference type="InterPro" id="IPR016039">
    <property type="entry name" value="Thiolase-like"/>
</dbReference>
<reference evidence="16 17" key="1">
    <citation type="submission" date="2019-03" db="EMBL/GenBank/DDBJ databases">
        <title>Genomic Encyclopedia of Type Strains, Phase IV (KMG-IV): sequencing the most valuable type-strain genomes for metagenomic binning, comparative biology and taxonomic classification.</title>
        <authorList>
            <person name="Goeker M."/>
        </authorList>
    </citation>
    <scope>NUCLEOTIDE SEQUENCE [LARGE SCALE GENOMIC DNA]</scope>
    <source>
        <strain evidence="16 17">DSM 45361</strain>
    </source>
</reference>
<evidence type="ECO:0000256" key="10">
    <source>
        <dbReference type="ARBA" id="ARBA00063272"/>
    </source>
</evidence>
<dbReference type="InterPro" id="IPR018201">
    <property type="entry name" value="Ketoacyl_synth_AS"/>
</dbReference>
<dbReference type="Pfam" id="PF16197">
    <property type="entry name" value="KAsynt_C_assoc"/>
    <property type="match status" value="2"/>
</dbReference>
<feature type="domain" description="Ketosynthase family 3 (KS3)" evidence="14">
    <location>
        <begin position="6"/>
        <end position="418"/>
    </location>
</feature>
<dbReference type="EMBL" id="SNXZ01000002">
    <property type="protein sequence ID" value="TDQ00461.1"/>
    <property type="molecule type" value="Genomic_DNA"/>
</dbReference>
<dbReference type="PROSITE" id="PS50075">
    <property type="entry name" value="CARRIER"/>
    <property type="match status" value="2"/>
</dbReference>
<dbReference type="GO" id="GO:0004315">
    <property type="term" value="F:3-oxoacyl-[acyl-carrier-protein] synthase activity"/>
    <property type="evidence" value="ECO:0007669"/>
    <property type="project" value="InterPro"/>
</dbReference>
<dbReference type="RefSeq" id="WP_133849176.1">
    <property type="nucleotide sequence ID" value="NZ_SNXZ01000002.1"/>
</dbReference>
<organism evidence="16 17">
    <name type="scientific">Labedaea rhizosphaerae</name>
    <dbReference type="NCBI Taxonomy" id="598644"/>
    <lineage>
        <taxon>Bacteria</taxon>
        <taxon>Bacillati</taxon>
        <taxon>Actinomycetota</taxon>
        <taxon>Actinomycetes</taxon>
        <taxon>Pseudonocardiales</taxon>
        <taxon>Pseudonocardiaceae</taxon>
        <taxon>Labedaea</taxon>
    </lineage>
</organism>
<dbReference type="GO" id="GO:0006633">
    <property type="term" value="P:fatty acid biosynthetic process"/>
    <property type="evidence" value="ECO:0007669"/>
    <property type="project" value="InterPro"/>
</dbReference>
<keyword evidence="17" id="KW-1185">Reference proteome</keyword>
<gene>
    <name evidence="16" type="ORF">EV186_102322</name>
</gene>
<dbReference type="InterPro" id="IPR014043">
    <property type="entry name" value="Acyl_transferase_dom"/>
</dbReference>
<feature type="domain" description="Ketosynthase family 3 (KS3)" evidence="14">
    <location>
        <begin position="993"/>
        <end position="1416"/>
    </location>
</feature>
<dbReference type="Pfam" id="PF14765">
    <property type="entry name" value="PS-DH"/>
    <property type="match status" value="1"/>
</dbReference>
<dbReference type="Proteomes" id="UP000295444">
    <property type="component" value="Unassembled WGS sequence"/>
</dbReference>
<dbReference type="InterPro" id="IPR049900">
    <property type="entry name" value="PKS_mFAS_DH"/>
</dbReference>
<dbReference type="InterPro" id="IPR001227">
    <property type="entry name" value="Ac_transferase_dom_sf"/>
</dbReference>
<dbReference type="InterPro" id="IPR036736">
    <property type="entry name" value="ACP-like_sf"/>
</dbReference>
<feature type="active site" description="Proton donor; for dehydratase activity" evidence="12">
    <location>
        <position position="2076"/>
    </location>
</feature>
<evidence type="ECO:0000256" key="11">
    <source>
        <dbReference type="ARBA" id="ARBA00066981"/>
    </source>
</evidence>
<dbReference type="Gene3D" id="3.40.50.720">
    <property type="entry name" value="NAD(P)-binding Rossmann-like Domain"/>
    <property type="match status" value="1"/>
</dbReference>
<protein>
    <recommendedName>
        <fullName evidence="11">6-deoxyerythronolide-B synthase</fullName>
        <ecNumber evidence="11">2.3.1.94</ecNumber>
    </recommendedName>
</protein>
<dbReference type="PANTHER" id="PTHR43775:SF51">
    <property type="entry name" value="INACTIVE PHENOLPHTHIOCEROL SYNTHESIS POLYKETIDE SYNTHASE TYPE I PKS1-RELATED"/>
    <property type="match status" value="1"/>
</dbReference>
<evidence type="ECO:0000256" key="1">
    <source>
        <dbReference type="ARBA" id="ARBA00022450"/>
    </source>
</evidence>
<evidence type="ECO:0000259" key="13">
    <source>
        <dbReference type="PROSITE" id="PS50075"/>
    </source>
</evidence>
<feature type="domain" description="Carrier" evidence="13">
    <location>
        <begin position="899"/>
        <end position="974"/>
    </location>
</feature>
<dbReference type="Gene3D" id="3.40.47.10">
    <property type="match status" value="2"/>
</dbReference>
<dbReference type="FunFam" id="3.40.47.10:FF:000019">
    <property type="entry name" value="Polyketide synthase type I"/>
    <property type="match status" value="2"/>
</dbReference>
<keyword evidence="1" id="KW-0596">Phosphopantetheine</keyword>
<dbReference type="SMART" id="SM00823">
    <property type="entry name" value="PKS_PP"/>
    <property type="match status" value="2"/>
</dbReference>
<dbReference type="SUPFAM" id="SSF52151">
    <property type="entry name" value="FabD/lysophospholipase-like"/>
    <property type="match status" value="2"/>
</dbReference>
<dbReference type="SUPFAM" id="SSF47336">
    <property type="entry name" value="ACP-like"/>
    <property type="match status" value="2"/>
</dbReference>
<accession>A0A4V3CZN8</accession>
<evidence type="ECO:0000256" key="6">
    <source>
        <dbReference type="ARBA" id="ARBA00023315"/>
    </source>
</evidence>
<comment type="pathway">
    <text evidence="9">Antibiotic biosynthesis; erythromycin biosynthesis.</text>
</comment>
<dbReference type="CDD" id="cd00833">
    <property type="entry name" value="PKS"/>
    <property type="match status" value="2"/>
</dbReference>
<evidence type="ECO:0000256" key="4">
    <source>
        <dbReference type="ARBA" id="ARBA00022737"/>
    </source>
</evidence>
<evidence type="ECO:0000256" key="7">
    <source>
        <dbReference type="ARBA" id="ARBA00052442"/>
    </source>
</evidence>
<dbReference type="FunFam" id="3.40.366.10:FF:000002">
    <property type="entry name" value="Probable polyketide synthase 2"/>
    <property type="match status" value="2"/>
</dbReference>